<feature type="region of interest" description="Disordered" evidence="1">
    <location>
        <begin position="28"/>
        <end position="90"/>
    </location>
</feature>
<evidence type="ECO:0000256" key="1">
    <source>
        <dbReference type="SAM" id="MobiDB-lite"/>
    </source>
</evidence>
<dbReference type="Proteomes" id="UP001219525">
    <property type="component" value="Unassembled WGS sequence"/>
</dbReference>
<reference evidence="2" key="1">
    <citation type="submission" date="2023-03" db="EMBL/GenBank/DDBJ databases">
        <title>Massive genome expansion in bonnet fungi (Mycena s.s.) driven by repeated elements and novel gene families across ecological guilds.</title>
        <authorList>
            <consortium name="Lawrence Berkeley National Laboratory"/>
            <person name="Harder C.B."/>
            <person name="Miyauchi S."/>
            <person name="Viragh M."/>
            <person name="Kuo A."/>
            <person name="Thoen E."/>
            <person name="Andreopoulos B."/>
            <person name="Lu D."/>
            <person name="Skrede I."/>
            <person name="Drula E."/>
            <person name="Henrissat B."/>
            <person name="Morin E."/>
            <person name="Kohler A."/>
            <person name="Barry K."/>
            <person name="LaButti K."/>
            <person name="Morin E."/>
            <person name="Salamov A."/>
            <person name="Lipzen A."/>
            <person name="Mereny Z."/>
            <person name="Hegedus B."/>
            <person name="Baldrian P."/>
            <person name="Stursova M."/>
            <person name="Weitz H."/>
            <person name="Taylor A."/>
            <person name="Grigoriev I.V."/>
            <person name="Nagy L.G."/>
            <person name="Martin F."/>
            <person name="Kauserud H."/>
        </authorList>
    </citation>
    <scope>NUCLEOTIDE SEQUENCE</scope>
    <source>
        <strain evidence="2">9144</strain>
    </source>
</reference>
<dbReference type="AlphaFoldDB" id="A0AAD6VJY4"/>
<keyword evidence="3" id="KW-1185">Reference proteome</keyword>
<name>A0AAD6VJY4_9AGAR</name>
<organism evidence="2 3">
    <name type="scientific">Mycena pura</name>
    <dbReference type="NCBI Taxonomy" id="153505"/>
    <lineage>
        <taxon>Eukaryota</taxon>
        <taxon>Fungi</taxon>
        <taxon>Dikarya</taxon>
        <taxon>Basidiomycota</taxon>
        <taxon>Agaricomycotina</taxon>
        <taxon>Agaricomycetes</taxon>
        <taxon>Agaricomycetidae</taxon>
        <taxon>Agaricales</taxon>
        <taxon>Marasmiineae</taxon>
        <taxon>Mycenaceae</taxon>
        <taxon>Mycena</taxon>
    </lineage>
</organism>
<comment type="caution">
    <text evidence="2">The sequence shown here is derived from an EMBL/GenBank/DDBJ whole genome shotgun (WGS) entry which is preliminary data.</text>
</comment>
<feature type="compositionally biased region" description="Low complexity" evidence="1">
    <location>
        <begin position="78"/>
        <end position="90"/>
    </location>
</feature>
<protein>
    <submittedName>
        <fullName evidence="2">Uncharacterized protein</fullName>
    </submittedName>
</protein>
<evidence type="ECO:0000313" key="3">
    <source>
        <dbReference type="Proteomes" id="UP001219525"/>
    </source>
</evidence>
<sequence length="319" mass="34559">MSRFPHGHFHVNGDPIFYGPGRFGPVVLTNPDPRFPPGWQREQGVPSSAPAPSEQHPPTRPVASARHLPPPSATGIPRSESSSRRPVSQSAALSSMHAVVLGLPESAFPSHSPAPFAAAVAETVRTGLQWPASVPSYVVSADQVAPPCADATDAWHVTSRMMYYPRRHSYNTEVPITVTFAPTHGPGLMGVAMTELVRARGLKQPDTPIVPRSQAGATGRLIFEWPGYDMQTYPLLLQDGKGRYAPRVALGAQIATALHAITEKFADPNEFTPGTGVMQMPLGRHGIRYERLRLLEAISFNGQDFYVHIGIVPHRITPA</sequence>
<gene>
    <name evidence="2" type="ORF">GGX14DRAFT_566342</name>
</gene>
<proteinExistence type="predicted"/>
<evidence type="ECO:0000313" key="2">
    <source>
        <dbReference type="EMBL" id="KAJ7209164.1"/>
    </source>
</evidence>
<accession>A0AAD6VJY4</accession>
<dbReference type="EMBL" id="JARJCW010000031">
    <property type="protein sequence ID" value="KAJ7209164.1"/>
    <property type="molecule type" value="Genomic_DNA"/>
</dbReference>